<reference evidence="2" key="1">
    <citation type="journal article" date="2010" name="Science">
        <title>Plasticity of animal genome architecture unmasked by rapid evolution of a pelagic tunicate.</title>
        <authorList>
            <person name="Denoeud F."/>
            <person name="Henriet S."/>
            <person name="Mungpakdee S."/>
            <person name="Aury J.M."/>
            <person name="Da Silva C."/>
            <person name="Brinkmann H."/>
            <person name="Mikhaleva J."/>
            <person name="Olsen L.C."/>
            <person name="Jubin C."/>
            <person name="Canestro C."/>
            <person name="Bouquet J.M."/>
            <person name="Danks G."/>
            <person name="Poulain J."/>
            <person name="Campsteijn C."/>
            <person name="Adamski M."/>
            <person name="Cross I."/>
            <person name="Yadetie F."/>
            <person name="Muffato M."/>
            <person name="Louis A."/>
            <person name="Butcher S."/>
            <person name="Tsagkogeorga G."/>
            <person name="Konrad A."/>
            <person name="Singh S."/>
            <person name="Jensen M.F."/>
            <person name="Cong E.H."/>
            <person name="Eikeseth-Otteraa H."/>
            <person name="Noel B."/>
            <person name="Anthouard V."/>
            <person name="Porcel B.M."/>
            <person name="Kachouri-Lafond R."/>
            <person name="Nishino A."/>
            <person name="Ugolini M."/>
            <person name="Chourrout P."/>
            <person name="Nishida H."/>
            <person name="Aasland R."/>
            <person name="Huzurbazar S."/>
            <person name="Westhof E."/>
            <person name="Delsuc F."/>
            <person name="Lehrach H."/>
            <person name="Reinhardt R."/>
            <person name="Weissenbach J."/>
            <person name="Roy S.W."/>
            <person name="Artiguenave F."/>
            <person name="Postlethwait J.H."/>
            <person name="Manak J.R."/>
            <person name="Thompson E.M."/>
            <person name="Jaillon O."/>
            <person name="Du Pasquier L."/>
            <person name="Boudinot P."/>
            <person name="Liberles D.A."/>
            <person name="Volff J.N."/>
            <person name="Philippe H."/>
            <person name="Lenhard B."/>
            <person name="Roest Crollius H."/>
            <person name="Wincker P."/>
            <person name="Chourrout D."/>
        </authorList>
    </citation>
    <scope>NUCLEOTIDE SEQUENCE [LARGE SCALE GENOMIC DNA]</scope>
</reference>
<dbReference type="Proteomes" id="UP000001307">
    <property type="component" value="Unassembled WGS sequence"/>
</dbReference>
<organism evidence="2">
    <name type="scientific">Oikopleura dioica</name>
    <name type="common">Tunicate</name>
    <dbReference type="NCBI Taxonomy" id="34765"/>
    <lineage>
        <taxon>Eukaryota</taxon>
        <taxon>Metazoa</taxon>
        <taxon>Chordata</taxon>
        <taxon>Tunicata</taxon>
        <taxon>Appendicularia</taxon>
        <taxon>Copelata</taxon>
        <taxon>Oikopleuridae</taxon>
        <taxon>Oikopleura</taxon>
    </lineage>
</organism>
<dbReference type="EMBL" id="FN653032">
    <property type="protein sequence ID" value="CBY08611.1"/>
    <property type="molecule type" value="Genomic_DNA"/>
</dbReference>
<name>E4XAT0_OIKDI</name>
<feature type="compositionally biased region" description="Basic and acidic residues" evidence="1">
    <location>
        <begin position="30"/>
        <end position="52"/>
    </location>
</feature>
<sequence>MSVPSRSRPGGDHDRSRNRQHPYNNQSSSKNDRTQSSDLTMHERTFEYCPDKQKKYKATAKIGQGTFWR</sequence>
<feature type="region of interest" description="Disordered" evidence="1">
    <location>
        <begin position="1"/>
        <end position="52"/>
    </location>
</feature>
<protein>
    <submittedName>
        <fullName evidence="2">Uncharacterized protein</fullName>
    </submittedName>
</protein>
<evidence type="ECO:0000313" key="3">
    <source>
        <dbReference type="Proteomes" id="UP000001307"/>
    </source>
</evidence>
<keyword evidence="3" id="KW-1185">Reference proteome</keyword>
<evidence type="ECO:0000256" key="1">
    <source>
        <dbReference type="SAM" id="MobiDB-lite"/>
    </source>
</evidence>
<evidence type="ECO:0000313" key="2">
    <source>
        <dbReference type="EMBL" id="CBY08611.1"/>
    </source>
</evidence>
<dbReference type="InParanoid" id="E4XAT0"/>
<accession>E4XAT0</accession>
<dbReference type="AlphaFoldDB" id="E4XAT0"/>
<gene>
    <name evidence="2" type="ORF">GSOID_T00005193001</name>
</gene>
<proteinExistence type="predicted"/>